<comment type="caution">
    <text evidence="1">The sequence shown here is derived from an EMBL/GenBank/DDBJ whole genome shotgun (WGS) entry which is preliminary data.</text>
</comment>
<dbReference type="InterPro" id="IPR050696">
    <property type="entry name" value="FtsA/MreB"/>
</dbReference>
<dbReference type="PANTHER" id="PTHR32432">
    <property type="entry name" value="CELL DIVISION PROTEIN FTSA-RELATED"/>
    <property type="match status" value="1"/>
</dbReference>
<dbReference type="AlphaFoldDB" id="A0A2H0N8M2"/>
<gene>
    <name evidence="1" type="ORF">COV57_00110</name>
</gene>
<dbReference type="Proteomes" id="UP000229893">
    <property type="component" value="Unassembled WGS sequence"/>
</dbReference>
<dbReference type="EMBL" id="PCWO01000002">
    <property type="protein sequence ID" value="PIR05234.1"/>
    <property type="molecule type" value="Genomic_DNA"/>
</dbReference>
<evidence type="ECO:0000313" key="2">
    <source>
        <dbReference type="Proteomes" id="UP000229893"/>
    </source>
</evidence>
<protein>
    <recommendedName>
        <fullName evidence="3">SHS2 domain-containing protein</fullName>
    </recommendedName>
</protein>
<name>A0A2H0N8M2_9BACT</name>
<organism evidence="1 2">
    <name type="scientific">Candidatus Liptonbacteria bacterium CG11_big_fil_rev_8_21_14_0_20_35_14</name>
    <dbReference type="NCBI Taxonomy" id="1974634"/>
    <lineage>
        <taxon>Bacteria</taxon>
        <taxon>Candidatus Liptoniibacteriota</taxon>
    </lineage>
</organism>
<evidence type="ECO:0008006" key="3">
    <source>
        <dbReference type="Google" id="ProtNLM"/>
    </source>
</evidence>
<proteinExistence type="predicted"/>
<evidence type="ECO:0000313" key="1">
    <source>
        <dbReference type="EMBL" id="PIR05234.1"/>
    </source>
</evidence>
<reference evidence="1 2" key="1">
    <citation type="submission" date="2017-09" db="EMBL/GenBank/DDBJ databases">
        <title>Depth-based differentiation of microbial function through sediment-hosted aquifers and enrichment of novel symbionts in the deep terrestrial subsurface.</title>
        <authorList>
            <person name="Probst A.J."/>
            <person name="Ladd B."/>
            <person name="Jarett J.K."/>
            <person name="Geller-Mcgrath D.E."/>
            <person name="Sieber C.M."/>
            <person name="Emerson J.B."/>
            <person name="Anantharaman K."/>
            <person name="Thomas B.C."/>
            <person name="Malmstrom R."/>
            <person name="Stieglmeier M."/>
            <person name="Klingl A."/>
            <person name="Woyke T."/>
            <person name="Ryan C.M."/>
            <person name="Banfield J.F."/>
        </authorList>
    </citation>
    <scope>NUCLEOTIDE SEQUENCE [LARGE SCALE GENOMIC DNA]</scope>
    <source>
        <strain evidence="1">CG11_big_fil_rev_8_21_14_0_20_35_14</strain>
    </source>
</reference>
<dbReference type="Gene3D" id="3.30.420.40">
    <property type="match status" value="2"/>
</dbReference>
<accession>A0A2H0N8M2</accession>
<dbReference type="PANTHER" id="PTHR32432:SF3">
    <property type="entry name" value="ETHANOLAMINE UTILIZATION PROTEIN EUTJ"/>
    <property type="match status" value="1"/>
</dbReference>
<dbReference type="Gene3D" id="3.30.1490.300">
    <property type="match status" value="1"/>
</dbReference>
<sequence>MIKKYLESFAKLISRQPSIGGLEITYDALRYFLIYGNKIYSASLRLPPNLISQKGVADVINFTKALESLKAQIEKNSPVREPINVIISLPFSSTYLQTFKIPPVADRDLQSAAELNMQMISPIPIASAYYDFERIDDNKESADGQVEFIGAFAPAMEVDSFINPLKKAGFSVVAVEFSSLALARVSYDIVNVQKQDLGSYLIIHSGYTGVDFLVIRSGQLYFDYFVSWQALGIGQNGLTSQTLAPALVRSLGQVTNYAINKWGGSFSNIYLSTPGSEQIFIGAITSNFGNINIVNLSSNRFPQADSRWMVSIGLALRGLIPRSEDSLITLAKVDTQDDYRNNQILAFIHFWRNIVIASLSFILLVFFMSDVFLTQSAQSVVAQRGNNTSVSASVVNEEVLILEQEAENFNRLIESVASAEDLRFSFRPLLLSIIKIAGNSVTVNRVFYQAKSSPVVLTGVALKEQDVLDFKGRLESNKAFSEVDLPLSNLSYVGNEVLFNLSFKINDLEAL</sequence>